<dbReference type="EMBL" id="VSSQ01003212">
    <property type="protein sequence ID" value="MPM19630.1"/>
    <property type="molecule type" value="Genomic_DNA"/>
</dbReference>
<sequence>MKVYVAVELTIDEAGVMHPSRIIWEDGRKFEITSVSDVRRAASLKAGGSGLRYTCRIGSRDAYLYYEDPKWFVDA</sequence>
<dbReference type="AlphaFoldDB" id="A0A644XTT6"/>
<organism evidence="1">
    <name type="scientific">bioreactor metagenome</name>
    <dbReference type="NCBI Taxonomy" id="1076179"/>
    <lineage>
        <taxon>unclassified sequences</taxon>
        <taxon>metagenomes</taxon>
        <taxon>ecological metagenomes</taxon>
    </lineage>
</organism>
<name>A0A644XTT6_9ZZZZ</name>
<evidence type="ECO:0000313" key="1">
    <source>
        <dbReference type="EMBL" id="MPM19630.1"/>
    </source>
</evidence>
<protein>
    <submittedName>
        <fullName evidence="1">Uncharacterized protein</fullName>
    </submittedName>
</protein>
<comment type="caution">
    <text evidence="1">The sequence shown here is derived from an EMBL/GenBank/DDBJ whole genome shotgun (WGS) entry which is preliminary data.</text>
</comment>
<reference evidence="1" key="1">
    <citation type="submission" date="2019-08" db="EMBL/GenBank/DDBJ databases">
        <authorList>
            <person name="Kucharzyk K."/>
            <person name="Murdoch R.W."/>
            <person name="Higgins S."/>
            <person name="Loffler F."/>
        </authorList>
    </citation>
    <scope>NUCLEOTIDE SEQUENCE</scope>
</reference>
<proteinExistence type="predicted"/>
<gene>
    <name evidence="1" type="ORF">SDC9_66056</name>
</gene>
<accession>A0A644XTT6</accession>